<protein>
    <submittedName>
        <fullName evidence="1">Uncharacterized protein</fullName>
    </submittedName>
</protein>
<sequence>MGEDRNYARFYTLLKKMPGADKETLVEQYTHGRTTHLRETSMQEYNTMCNDMERVTGFDKHREAIHKELKRRRSVCLKLMQQLGVDTTDWARVDNFCLNSRLAGKPFRNISIEELEDLAVKLRTIKRKGGLKPQQAREEQKNTTSFVYVPMGNIAES</sequence>
<reference evidence="1 2" key="1">
    <citation type="submission" date="2014-07" db="EMBL/GenBank/DDBJ databases">
        <authorList>
            <person name="McCorrison J."/>
            <person name="Sanka R."/>
            <person name="Torralba M."/>
            <person name="Gillis M."/>
            <person name="Haft D.H."/>
            <person name="Methe B."/>
            <person name="Sutton G."/>
            <person name="Nelson K.E."/>
        </authorList>
    </citation>
    <scope>NUCLEOTIDE SEQUENCE [LARGE SCALE GENOMIC DNA]</scope>
    <source>
        <strain evidence="1 2">DNF00882</strain>
    </source>
</reference>
<dbReference type="EMBL" id="JRNR01000091">
    <property type="protein sequence ID" value="KGF48525.1"/>
    <property type="molecule type" value="Genomic_DNA"/>
</dbReference>
<dbReference type="AlphaFoldDB" id="A0A096AP06"/>
<dbReference type="RefSeq" id="WP_036884041.1">
    <property type="nucleotide sequence ID" value="NZ_JRNR01000091.1"/>
</dbReference>
<name>A0A096AP06_9BACT</name>
<evidence type="ECO:0000313" key="1">
    <source>
        <dbReference type="EMBL" id="KGF48525.1"/>
    </source>
</evidence>
<accession>A0A096AP06</accession>
<proteinExistence type="predicted"/>
<organism evidence="1 2">
    <name type="scientific">Prevotella disiens DNF00882</name>
    <dbReference type="NCBI Taxonomy" id="1401075"/>
    <lineage>
        <taxon>Bacteria</taxon>
        <taxon>Pseudomonadati</taxon>
        <taxon>Bacteroidota</taxon>
        <taxon>Bacteroidia</taxon>
        <taxon>Bacteroidales</taxon>
        <taxon>Prevotellaceae</taxon>
        <taxon>Prevotella</taxon>
    </lineage>
</organism>
<dbReference type="Proteomes" id="UP000029538">
    <property type="component" value="Unassembled WGS sequence"/>
</dbReference>
<evidence type="ECO:0000313" key="2">
    <source>
        <dbReference type="Proteomes" id="UP000029538"/>
    </source>
</evidence>
<gene>
    <name evidence="1" type="ORF">HMPREF0654_08830</name>
</gene>
<comment type="caution">
    <text evidence="1">The sequence shown here is derived from an EMBL/GenBank/DDBJ whole genome shotgun (WGS) entry which is preliminary data.</text>
</comment>